<gene>
    <name evidence="2" type="ORF">H261_20714</name>
</gene>
<accession>M2Y4I3</accession>
<keyword evidence="3" id="KW-1185">Reference proteome</keyword>
<evidence type="ECO:0000256" key="1">
    <source>
        <dbReference type="SAM" id="Phobius"/>
    </source>
</evidence>
<dbReference type="Proteomes" id="UP000011744">
    <property type="component" value="Unassembled WGS sequence"/>
</dbReference>
<feature type="transmembrane region" description="Helical" evidence="1">
    <location>
        <begin position="279"/>
        <end position="297"/>
    </location>
</feature>
<evidence type="ECO:0000313" key="2">
    <source>
        <dbReference type="EMBL" id="EME68006.1"/>
    </source>
</evidence>
<feature type="transmembrane region" description="Helical" evidence="1">
    <location>
        <begin position="87"/>
        <end position="107"/>
    </location>
</feature>
<keyword evidence="1" id="KW-0812">Transmembrane</keyword>
<name>M2Y4I3_9PROT</name>
<dbReference type="STRING" id="1244869.H261_20714"/>
<feature type="transmembrane region" description="Helical" evidence="1">
    <location>
        <begin position="303"/>
        <end position="322"/>
    </location>
</feature>
<dbReference type="PATRIC" id="fig|1244869.3.peg.4103"/>
<dbReference type="EMBL" id="AONQ01000089">
    <property type="protein sequence ID" value="EME68006.1"/>
    <property type="molecule type" value="Genomic_DNA"/>
</dbReference>
<proteinExistence type="predicted"/>
<evidence type="ECO:0000313" key="3">
    <source>
        <dbReference type="Proteomes" id="UP000011744"/>
    </source>
</evidence>
<feature type="transmembrane region" description="Helical" evidence="1">
    <location>
        <begin position="169"/>
        <end position="193"/>
    </location>
</feature>
<dbReference type="RefSeq" id="WP_008621446.1">
    <property type="nucleotide sequence ID" value="NZ_AONQ01000089.1"/>
</dbReference>
<dbReference type="OrthoDB" id="128991at2"/>
<comment type="caution">
    <text evidence="2">The sequence shown here is derived from an EMBL/GenBank/DDBJ whole genome shotgun (WGS) entry which is preliminary data.</text>
</comment>
<feature type="transmembrane region" description="Helical" evidence="1">
    <location>
        <begin position="205"/>
        <end position="226"/>
    </location>
</feature>
<protein>
    <submittedName>
        <fullName evidence="2">Uncharacterized protein</fullName>
    </submittedName>
</protein>
<dbReference type="eggNOG" id="COG1287">
    <property type="taxonomic scope" value="Bacteria"/>
</dbReference>
<keyword evidence="1" id="KW-1133">Transmembrane helix</keyword>
<reference evidence="2 3" key="1">
    <citation type="journal article" date="2014" name="Genome Announc.">
        <title>Draft Genome Sequence of Magnetospirillum sp. Strain SO-1, a Freshwater Magnetotactic Bacterium Isolated from the Ol'khovka River, Russia.</title>
        <authorList>
            <person name="Grouzdev D.S."/>
            <person name="Dziuba M.V."/>
            <person name="Sukhacheva M.S."/>
            <person name="Mardanov A.V."/>
            <person name="Beletskiy A.V."/>
            <person name="Kuznetsov B.B."/>
            <person name="Skryabin K.G."/>
        </authorList>
    </citation>
    <scope>NUCLEOTIDE SEQUENCE [LARGE SCALE GENOMIC DNA]</scope>
    <source>
        <strain evidence="2 3">SO-1</strain>
    </source>
</reference>
<feature type="transmembrane region" description="Helical" evidence="1">
    <location>
        <begin position="119"/>
        <end position="139"/>
    </location>
</feature>
<feature type="transmembrane region" description="Helical" evidence="1">
    <location>
        <begin position="334"/>
        <end position="357"/>
    </location>
</feature>
<keyword evidence="1" id="KW-0472">Membrane</keyword>
<dbReference type="AlphaFoldDB" id="M2Y4I3"/>
<sequence>MNRTDAYTLTVAGLALLALCLFAYPVLRLGTVLEIDYNEGWNAYQQMRAMAGLSLYSADTPMFVNNYPPLSFYLVGMLGTLTGDMVLAGRVLSLLAVAVIALSAALVARAAGARRLDAVLSGSAALGMLSGFAADYVGVNDPQLLAQGFLCAGFALYVDRRGGAARLPLVALLFAAGLLCKHNVLALPLVTTLHLLWRGGNRERVLYLGTGLGLAALALAVIDARFGTDFFRNLLASRQYDPARGIILSTEMLDLLQAPIAVTGLYFLLGRDGRIATKVGAYLALSLVLAMGFSGGAGVDTNIFFDAMIACAMGAGPAAAWLRARPGAGPRAGAALALLLHAGLIFHMPIALGRFAVDMAGDLKERERLFLADIAWLKTVPGPAVCESMLLCLRAGKPMWIDPYAATQAITNGRLPADAFTGLLARHEVAVVQITSRRAHHADDPEGAQSMPPRFINFADEVFDELDRSYRLNRVGISGRFYLPK</sequence>
<feature type="transmembrane region" description="Helical" evidence="1">
    <location>
        <begin position="246"/>
        <end position="267"/>
    </location>
</feature>
<organism evidence="2 3">
    <name type="scientific">Paramagnetospirillum caucaseum</name>
    <dbReference type="NCBI Taxonomy" id="1244869"/>
    <lineage>
        <taxon>Bacteria</taxon>
        <taxon>Pseudomonadati</taxon>
        <taxon>Pseudomonadota</taxon>
        <taxon>Alphaproteobacteria</taxon>
        <taxon>Rhodospirillales</taxon>
        <taxon>Magnetospirillaceae</taxon>
        <taxon>Paramagnetospirillum</taxon>
    </lineage>
</organism>